<evidence type="ECO:0000259" key="1">
    <source>
        <dbReference type="Pfam" id="PF01979"/>
    </source>
</evidence>
<dbReference type="InterPro" id="IPR006680">
    <property type="entry name" value="Amidohydro-rel"/>
</dbReference>
<dbReference type="SUPFAM" id="SSF51556">
    <property type="entry name" value="Metallo-dependent hydrolases"/>
    <property type="match status" value="1"/>
</dbReference>
<sequence length="477" mass="52194">MSYVLQGGLVVTFNKDNKPVAFKADVLVDGNTIVKVAEDIQATAGIKVIDCKDKWITPGMVDTHRHVWMTVLGGSHGDMLLSEYAVKNSWHVQAHMTAAEIKISQLAGCLEALHKGVTTVLDHFHAAYSPEMADVALDVTIKSGARVIFCPSRASAPSKILPDFEWGREPDMAKWQWQKLKEWAARDGGKLSKDGRVTLGLGYDLVAPWNIPESQEALKEARSWPAAIITAHVCQGPQIKTWKDAGILGPDVVFSHCNVLSHRTAPDDELWAALKEHNCGIASTPLDELGCAIGNPVALDAVSRGVKAGLGADTTSFNSGDLFVQMKMMLQWQRGTEFDKVLTGGLQEPSHNKWRAADAFRLATLGGAEALNMSHLIGTVEEGKRADLLIFDTGSPNLAACADPFLGFVFHASEADIEIVMVDGEIMKEGKNFTRFEWASIAKELKEAAAGIQKKWPKEKLEEIWVEYYAKKGPPHF</sequence>
<reference evidence="2 3" key="1">
    <citation type="submission" date="2018-11" db="EMBL/GenBank/DDBJ databases">
        <title>Genome assembly of Steccherinum ochraceum LE-BIN_3174, the white-rot fungus of the Steccherinaceae family (The Residual Polyporoid clade, Polyporales, Basidiomycota).</title>
        <authorList>
            <person name="Fedorova T.V."/>
            <person name="Glazunova O.A."/>
            <person name="Landesman E.O."/>
            <person name="Moiseenko K.V."/>
            <person name="Psurtseva N.V."/>
            <person name="Savinova O.S."/>
            <person name="Shakhova N.V."/>
            <person name="Tyazhelova T.V."/>
            <person name="Vasina D.V."/>
        </authorList>
    </citation>
    <scope>NUCLEOTIDE SEQUENCE [LARGE SCALE GENOMIC DNA]</scope>
    <source>
        <strain evidence="2 3">LE-BIN_3174</strain>
    </source>
</reference>
<dbReference type="SUPFAM" id="SSF51338">
    <property type="entry name" value="Composite domain of metallo-dependent hydrolases"/>
    <property type="match status" value="1"/>
</dbReference>
<dbReference type="PANTHER" id="PTHR43794">
    <property type="entry name" value="AMINOHYDROLASE SSNA-RELATED"/>
    <property type="match status" value="1"/>
</dbReference>
<dbReference type="Gene3D" id="2.30.40.10">
    <property type="entry name" value="Urease, subunit C, domain 1"/>
    <property type="match status" value="1"/>
</dbReference>
<comment type="caution">
    <text evidence="2">The sequence shown here is derived from an EMBL/GenBank/DDBJ whole genome shotgun (WGS) entry which is preliminary data.</text>
</comment>
<name>A0A4R0RGM5_9APHY</name>
<dbReference type="AlphaFoldDB" id="A0A4R0RGM5"/>
<evidence type="ECO:0000313" key="2">
    <source>
        <dbReference type="EMBL" id="TCD63959.1"/>
    </source>
</evidence>
<evidence type="ECO:0000313" key="3">
    <source>
        <dbReference type="Proteomes" id="UP000292702"/>
    </source>
</evidence>
<dbReference type="GO" id="GO:0016810">
    <property type="term" value="F:hydrolase activity, acting on carbon-nitrogen (but not peptide) bonds"/>
    <property type="evidence" value="ECO:0007669"/>
    <property type="project" value="InterPro"/>
</dbReference>
<dbReference type="STRING" id="92696.A0A4R0RGM5"/>
<proteinExistence type="predicted"/>
<dbReference type="InterPro" id="IPR050287">
    <property type="entry name" value="MTA/SAH_deaminase"/>
</dbReference>
<dbReference type="EMBL" id="RWJN01000264">
    <property type="protein sequence ID" value="TCD63959.1"/>
    <property type="molecule type" value="Genomic_DNA"/>
</dbReference>
<dbReference type="Gene3D" id="3.20.20.140">
    <property type="entry name" value="Metal-dependent hydrolases"/>
    <property type="match status" value="1"/>
</dbReference>
<dbReference type="PANTHER" id="PTHR43794:SF5">
    <property type="entry name" value="CHLOROHYDROLASE FAMILY PROTEIN"/>
    <property type="match status" value="1"/>
</dbReference>
<gene>
    <name evidence="2" type="ORF">EIP91_004728</name>
</gene>
<dbReference type="InterPro" id="IPR011059">
    <property type="entry name" value="Metal-dep_hydrolase_composite"/>
</dbReference>
<feature type="domain" description="Amidohydrolase-related" evidence="1">
    <location>
        <begin position="55"/>
        <end position="426"/>
    </location>
</feature>
<dbReference type="InterPro" id="IPR032466">
    <property type="entry name" value="Metal_Hydrolase"/>
</dbReference>
<keyword evidence="3" id="KW-1185">Reference proteome</keyword>
<protein>
    <recommendedName>
        <fullName evidence="1">Amidohydrolase-related domain-containing protein</fullName>
    </recommendedName>
</protein>
<dbReference type="Proteomes" id="UP000292702">
    <property type="component" value="Unassembled WGS sequence"/>
</dbReference>
<organism evidence="2 3">
    <name type="scientific">Steccherinum ochraceum</name>
    <dbReference type="NCBI Taxonomy" id="92696"/>
    <lineage>
        <taxon>Eukaryota</taxon>
        <taxon>Fungi</taxon>
        <taxon>Dikarya</taxon>
        <taxon>Basidiomycota</taxon>
        <taxon>Agaricomycotina</taxon>
        <taxon>Agaricomycetes</taxon>
        <taxon>Polyporales</taxon>
        <taxon>Steccherinaceae</taxon>
        <taxon>Steccherinum</taxon>
    </lineage>
</organism>
<accession>A0A4R0RGM5</accession>
<dbReference type="Pfam" id="PF01979">
    <property type="entry name" value="Amidohydro_1"/>
    <property type="match status" value="1"/>
</dbReference>
<dbReference type="OrthoDB" id="194468at2759"/>